<organism evidence="4 5">
    <name type="scientific">Priestia endophytica DSM 13796</name>
    <dbReference type="NCBI Taxonomy" id="1121089"/>
    <lineage>
        <taxon>Bacteria</taxon>
        <taxon>Bacillati</taxon>
        <taxon>Bacillota</taxon>
        <taxon>Bacilli</taxon>
        <taxon>Bacillales</taxon>
        <taxon>Bacillaceae</taxon>
        <taxon>Priestia</taxon>
    </lineage>
</organism>
<dbReference type="PROSITE" id="PS50943">
    <property type="entry name" value="HTH_CROC1"/>
    <property type="match status" value="1"/>
</dbReference>
<dbReference type="CDD" id="cd00093">
    <property type="entry name" value="HTH_XRE"/>
    <property type="match status" value="1"/>
</dbReference>
<protein>
    <submittedName>
        <fullName evidence="4">Helix-turn-helix domain-containing protein</fullName>
    </submittedName>
</protein>
<evidence type="ECO:0000313" key="5">
    <source>
        <dbReference type="Proteomes" id="UP000182762"/>
    </source>
</evidence>
<feature type="domain" description="HTH cro/C1-type" evidence="3">
    <location>
        <begin position="7"/>
        <end position="61"/>
    </location>
</feature>
<keyword evidence="2" id="KW-0472">Membrane</keyword>
<dbReference type="PANTHER" id="PTHR46558">
    <property type="entry name" value="TRACRIPTIONAL REGULATORY PROTEIN-RELATED-RELATED"/>
    <property type="match status" value="1"/>
</dbReference>
<dbReference type="InterPro" id="IPR001387">
    <property type="entry name" value="Cro/C1-type_HTH"/>
</dbReference>
<dbReference type="Proteomes" id="UP000182762">
    <property type="component" value="Unassembled WGS sequence"/>
</dbReference>
<evidence type="ECO:0000256" key="1">
    <source>
        <dbReference type="ARBA" id="ARBA00023125"/>
    </source>
</evidence>
<accession>A0A1I6BUZ5</accession>
<comment type="caution">
    <text evidence="4">The sequence shown here is derived from an EMBL/GenBank/DDBJ whole genome shotgun (WGS) entry which is preliminary data.</text>
</comment>
<dbReference type="Gene3D" id="1.10.260.40">
    <property type="entry name" value="lambda repressor-like DNA-binding domains"/>
    <property type="match status" value="1"/>
</dbReference>
<name>A0A1I6BUZ5_9BACI</name>
<proteinExistence type="predicted"/>
<dbReference type="GeneID" id="93712817"/>
<keyword evidence="2" id="KW-1133">Transmembrane helix</keyword>
<evidence type="ECO:0000256" key="2">
    <source>
        <dbReference type="SAM" id="Phobius"/>
    </source>
</evidence>
<dbReference type="SUPFAM" id="SSF47413">
    <property type="entry name" value="lambda repressor-like DNA-binding domains"/>
    <property type="match status" value="1"/>
</dbReference>
<gene>
    <name evidence="4" type="ORF">SAMN02745910_04267</name>
</gene>
<evidence type="ECO:0000313" key="4">
    <source>
        <dbReference type="EMBL" id="SFQ84735.1"/>
    </source>
</evidence>
<dbReference type="Pfam" id="PF01381">
    <property type="entry name" value="HTH_3"/>
    <property type="match status" value="1"/>
</dbReference>
<dbReference type="PANTHER" id="PTHR46558:SF15">
    <property type="entry name" value="HELIX-TURN-HELIX DOMAIN PROTEIN"/>
    <property type="match status" value="1"/>
</dbReference>
<keyword evidence="2" id="KW-0812">Transmembrane</keyword>
<keyword evidence="5" id="KW-1185">Reference proteome</keyword>
<dbReference type="InterPro" id="IPR010982">
    <property type="entry name" value="Lambda_DNA-bd_dom_sf"/>
</dbReference>
<keyword evidence="1" id="KW-0238">DNA-binding</keyword>
<feature type="transmembrane region" description="Helical" evidence="2">
    <location>
        <begin position="85"/>
        <end position="103"/>
    </location>
</feature>
<dbReference type="EMBL" id="FOXX01000014">
    <property type="protein sequence ID" value="SFQ84735.1"/>
    <property type="molecule type" value="Genomic_DNA"/>
</dbReference>
<evidence type="ECO:0000259" key="3">
    <source>
        <dbReference type="PROSITE" id="PS50943"/>
    </source>
</evidence>
<sequence length="146" mass="17151">MNIGERLKHLRELKGMSREDLSRKMNVSRQAVYKWENNKGYPDIQNLLKLSEIYETTVDELIKGNYSSTSQKEIDIDENKEDDDIWNIGFYIGMAIIFLGSFLNLFFGLWIFFIVLNIVGTLIACFSKELKRHIVRTIIDFKKSFN</sequence>
<feature type="transmembrane region" description="Helical" evidence="2">
    <location>
        <begin position="109"/>
        <end position="126"/>
    </location>
</feature>
<dbReference type="RefSeq" id="WP_064504982.1">
    <property type="nucleotide sequence ID" value="NZ_FOXX01000014.1"/>
</dbReference>
<dbReference type="SMART" id="SM00530">
    <property type="entry name" value="HTH_XRE"/>
    <property type="match status" value="1"/>
</dbReference>
<reference evidence="4 5" key="1">
    <citation type="submission" date="2016-10" db="EMBL/GenBank/DDBJ databases">
        <authorList>
            <person name="Varghese N."/>
            <person name="Submissions S."/>
        </authorList>
    </citation>
    <scope>NUCLEOTIDE SEQUENCE [LARGE SCALE GENOMIC DNA]</scope>
    <source>
        <strain evidence="4 5">DSM 13796</strain>
    </source>
</reference>